<evidence type="ECO:0000313" key="2">
    <source>
        <dbReference type="Proteomes" id="UP000469949"/>
    </source>
</evidence>
<organism evidence="1 2">
    <name type="scientific">Methylorubrum populi</name>
    <dbReference type="NCBI Taxonomy" id="223967"/>
    <lineage>
        <taxon>Bacteria</taxon>
        <taxon>Pseudomonadati</taxon>
        <taxon>Pseudomonadota</taxon>
        <taxon>Alphaproteobacteria</taxon>
        <taxon>Hyphomicrobiales</taxon>
        <taxon>Methylobacteriaceae</taxon>
        <taxon>Methylorubrum</taxon>
    </lineage>
</organism>
<dbReference type="Proteomes" id="UP000469949">
    <property type="component" value="Unassembled WGS sequence"/>
</dbReference>
<accession>A0A833JBR2</accession>
<evidence type="ECO:0000313" key="1">
    <source>
        <dbReference type="EMBL" id="KAB7787227.1"/>
    </source>
</evidence>
<dbReference type="AlphaFoldDB" id="A0A833JBR2"/>
<sequence length="41" mass="4756">MNATYNFHSADTELRMDGKFHENPQSGLRCRNQFPEVIVCV</sequence>
<dbReference type="EMBL" id="WEKV01000004">
    <property type="protein sequence ID" value="KAB7787227.1"/>
    <property type="molecule type" value="Genomic_DNA"/>
</dbReference>
<name>A0A833JBR2_9HYPH</name>
<proteinExistence type="predicted"/>
<reference evidence="1 2" key="1">
    <citation type="submission" date="2019-10" db="EMBL/GenBank/DDBJ databases">
        <title>Draft Genome Sequence of the Caffeine Degrading Methylotroph Methylorubrum populi PINKEL.</title>
        <authorList>
            <person name="Dawson S.C."/>
            <person name="Zhang X."/>
            <person name="Wright M.E."/>
            <person name="Sharma G."/>
            <person name="Langner J.T."/>
            <person name="Ditty J.L."/>
            <person name="Subuyuj G.A."/>
        </authorList>
    </citation>
    <scope>NUCLEOTIDE SEQUENCE [LARGE SCALE GENOMIC DNA]</scope>
    <source>
        <strain evidence="1 2">Pinkel</strain>
    </source>
</reference>
<comment type="caution">
    <text evidence="1">The sequence shown here is derived from an EMBL/GenBank/DDBJ whole genome shotgun (WGS) entry which is preliminary data.</text>
</comment>
<protein>
    <submittedName>
        <fullName evidence="1">Uncharacterized protein</fullName>
    </submittedName>
</protein>
<gene>
    <name evidence="1" type="ORF">F8B43_0663</name>
</gene>